<feature type="domain" description="EAL" evidence="8">
    <location>
        <begin position="615"/>
        <end position="872"/>
    </location>
</feature>
<dbReference type="GO" id="GO:0005886">
    <property type="term" value="C:plasma membrane"/>
    <property type="evidence" value="ECO:0007669"/>
    <property type="project" value="UniProtKB-SubCell"/>
</dbReference>
<dbReference type="InterPro" id="IPR033480">
    <property type="entry name" value="sCache_2"/>
</dbReference>
<dbReference type="Pfam" id="PF08447">
    <property type="entry name" value="PAS_3"/>
    <property type="match status" value="1"/>
</dbReference>
<dbReference type="Pfam" id="PF00990">
    <property type="entry name" value="GGDEF"/>
    <property type="match status" value="1"/>
</dbReference>
<dbReference type="PROSITE" id="PS50887">
    <property type="entry name" value="GGDEF"/>
    <property type="match status" value="1"/>
</dbReference>
<evidence type="ECO:0000259" key="8">
    <source>
        <dbReference type="PROSITE" id="PS50883"/>
    </source>
</evidence>
<dbReference type="Gene3D" id="3.20.20.450">
    <property type="entry name" value="EAL domain"/>
    <property type="match status" value="1"/>
</dbReference>
<gene>
    <name evidence="10" type="ORF">SPTER_07230</name>
</gene>
<sequence>MQALVMWLDKTLSRILLALLIFVAGLILAVGIITKKFEVNLYDYRRQELKRISEVARNSIEPVIAQYRTGELSREAVLHKVRDRVRTMTYSDIFGANYVFMSSYQGVMLVQPFESGLEGSDQSQLTDAQGYPILLSLIEQARQGAGYVTYFYHPPGRAQPQQKVSYVVGIPELEAYIGTGMYVEDIQTSYQEFLIQLQGIFLFFFLLVMGAQYTLLQPLFSSYQLLIQAFDRFKRNSGEAPLLAAATYRQGSEAERLITGFNAMLAEMWAKNTAMLQAHAELTQSHEELTAGNEELIALYTELTAANELLRTSEERYRLAMEGVNDVIYDWDLRTNKIALSERWNNILGLSAVEGVDIRLGWETRIHPEDKVIREQAMADHFTGKTPFYAAEYRVRNQNGEYFWVLSRGKALLNGNGSVIRLAGSFTDINEHKRREAEIWRLAYRDPLTGLANRRLLTERLRSELLLAQNGQGSGTMLYLDLDNFKFVNDSCGHMQGDQLLIEVAGTLVQLVGEDHLVARLGGDEFVVLLTNISETTVVSQYAATLIKALSKEVNLCAHPFFLSVSIGIACYPRNGTEVDEILKNADTALYAAKNAGRNDYRFFENSMQENLIQKLKMERSLRTALSNEEFLLYFQPIVQLATGRVAGFEALLRWHNPHRGLIFPDKFIPLVEESGLIVPIGKWVIQAACAFARRLADMTVDQPIYVAVNVSVKQLACDDFVQVVKAALQAAVLPANRLEIEITETILMNSDCLASNIAKLKELKAIGVRIALDDFGTGYSSLTYLKQLPIDVVKIDKGFVDDLATSGNNVPLIGSIIALAHNLGLEVVAEGVETKEQCELLQIWRCDSIQGYLISRPVPEAEALRLVNKDNLA</sequence>
<evidence type="ECO:0000256" key="4">
    <source>
        <dbReference type="ARBA" id="ARBA00022989"/>
    </source>
</evidence>
<reference evidence="10 11" key="1">
    <citation type="submission" date="2019-02" db="EMBL/GenBank/DDBJ databases">
        <title>Closed genome of Sporomusa termitida DSM 4440.</title>
        <authorList>
            <person name="Poehlein A."/>
            <person name="Daniel R."/>
        </authorList>
    </citation>
    <scope>NUCLEOTIDE SEQUENCE [LARGE SCALE GENOMIC DNA]</scope>
    <source>
        <strain evidence="10 11">DSM 4440</strain>
    </source>
</reference>
<dbReference type="SMART" id="SM00086">
    <property type="entry name" value="PAC"/>
    <property type="match status" value="1"/>
</dbReference>
<evidence type="ECO:0000256" key="1">
    <source>
        <dbReference type="ARBA" id="ARBA00004651"/>
    </source>
</evidence>
<dbReference type="PANTHER" id="PTHR44757">
    <property type="entry name" value="DIGUANYLATE CYCLASE DGCP"/>
    <property type="match status" value="1"/>
</dbReference>
<dbReference type="PANTHER" id="PTHR44757:SF2">
    <property type="entry name" value="BIOFILM ARCHITECTURE MAINTENANCE PROTEIN MBAA"/>
    <property type="match status" value="1"/>
</dbReference>
<keyword evidence="3 6" id="KW-0812">Transmembrane</keyword>
<feature type="domain" description="GGDEF" evidence="9">
    <location>
        <begin position="473"/>
        <end position="606"/>
    </location>
</feature>
<evidence type="ECO:0000256" key="3">
    <source>
        <dbReference type="ARBA" id="ARBA00022692"/>
    </source>
</evidence>
<dbReference type="InterPro" id="IPR001610">
    <property type="entry name" value="PAC"/>
</dbReference>
<feature type="domain" description="PAC" evidence="7">
    <location>
        <begin position="389"/>
        <end position="441"/>
    </location>
</feature>
<keyword evidence="2" id="KW-1003">Cell membrane</keyword>
<dbReference type="AlphaFoldDB" id="A0A517DQ65"/>
<accession>A0A517DQ65</accession>
<dbReference type="SMART" id="SM00052">
    <property type="entry name" value="EAL"/>
    <property type="match status" value="1"/>
</dbReference>
<dbReference type="SMART" id="SM00267">
    <property type="entry name" value="GGDEF"/>
    <property type="match status" value="1"/>
</dbReference>
<dbReference type="Gene3D" id="3.30.70.270">
    <property type="match status" value="1"/>
</dbReference>
<comment type="subcellular location">
    <subcellularLocation>
        <location evidence="1">Cell membrane</location>
        <topology evidence="1">Multi-pass membrane protein</topology>
    </subcellularLocation>
</comment>
<dbReference type="Proteomes" id="UP000320776">
    <property type="component" value="Chromosome"/>
</dbReference>
<dbReference type="InterPro" id="IPR052155">
    <property type="entry name" value="Biofilm_reg_signaling"/>
</dbReference>
<evidence type="ECO:0000313" key="10">
    <source>
        <dbReference type="EMBL" id="QDR79448.1"/>
    </source>
</evidence>
<evidence type="ECO:0000256" key="5">
    <source>
        <dbReference type="ARBA" id="ARBA00023136"/>
    </source>
</evidence>
<dbReference type="CDD" id="cd00130">
    <property type="entry name" value="PAS"/>
    <property type="match status" value="1"/>
</dbReference>
<organism evidence="10 11">
    <name type="scientific">Sporomusa termitida</name>
    <dbReference type="NCBI Taxonomy" id="2377"/>
    <lineage>
        <taxon>Bacteria</taxon>
        <taxon>Bacillati</taxon>
        <taxon>Bacillota</taxon>
        <taxon>Negativicutes</taxon>
        <taxon>Selenomonadales</taxon>
        <taxon>Sporomusaceae</taxon>
        <taxon>Sporomusa</taxon>
    </lineage>
</organism>
<protein>
    <submittedName>
        <fullName evidence="10">GGDEF: diguanylate cyclase (GGDEF) domain protein</fullName>
    </submittedName>
</protein>
<dbReference type="InterPro" id="IPR035965">
    <property type="entry name" value="PAS-like_dom_sf"/>
</dbReference>
<dbReference type="Pfam" id="PF00563">
    <property type="entry name" value="EAL"/>
    <property type="match status" value="1"/>
</dbReference>
<dbReference type="KEGG" id="sted:SPTER_07230"/>
<dbReference type="NCBIfam" id="TIGR00254">
    <property type="entry name" value="GGDEF"/>
    <property type="match status" value="1"/>
</dbReference>
<dbReference type="SUPFAM" id="SSF141868">
    <property type="entry name" value="EAL domain-like"/>
    <property type="match status" value="1"/>
</dbReference>
<evidence type="ECO:0000256" key="2">
    <source>
        <dbReference type="ARBA" id="ARBA00022475"/>
    </source>
</evidence>
<dbReference type="InterPro" id="IPR043128">
    <property type="entry name" value="Rev_trsase/Diguanyl_cyclase"/>
</dbReference>
<keyword evidence="5 6" id="KW-0472">Membrane</keyword>
<dbReference type="Gene3D" id="3.30.450.20">
    <property type="entry name" value="PAS domain"/>
    <property type="match status" value="2"/>
</dbReference>
<dbReference type="InterPro" id="IPR035919">
    <property type="entry name" value="EAL_sf"/>
</dbReference>
<proteinExistence type="predicted"/>
<dbReference type="InterPro" id="IPR013655">
    <property type="entry name" value="PAS_fold_3"/>
</dbReference>
<dbReference type="SUPFAM" id="SSF55785">
    <property type="entry name" value="PYP-like sensor domain (PAS domain)"/>
    <property type="match status" value="1"/>
</dbReference>
<dbReference type="PROSITE" id="PS50113">
    <property type="entry name" value="PAC"/>
    <property type="match status" value="1"/>
</dbReference>
<dbReference type="CDD" id="cd01949">
    <property type="entry name" value="GGDEF"/>
    <property type="match status" value="1"/>
</dbReference>
<keyword evidence="11" id="KW-1185">Reference proteome</keyword>
<evidence type="ECO:0000256" key="6">
    <source>
        <dbReference type="SAM" id="Phobius"/>
    </source>
</evidence>
<dbReference type="InterPro" id="IPR000700">
    <property type="entry name" value="PAS-assoc_C"/>
</dbReference>
<dbReference type="CDD" id="cd01948">
    <property type="entry name" value="EAL"/>
    <property type="match status" value="1"/>
</dbReference>
<dbReference type="SUPFAM" id="SSF55073">
    <property type="entry name" value="Nucleotide cyclase"/>
    <property type="match status" value="1"/>
</dbReference>
<dbReference type="NCBIfam" id="TIGR00229">
    <property type="entry name" value="sensory_box"/>
    <property type="match status" value="1"/>
</dbReference>
<dbReference type="FunFam" id="3.30.70.270:FF:000001">
    <property type="entry name" value="Diguanylate cyclase domain protein"/>
    <property type="match status" value="1"/>
</dbReference>
<dbReference type="InterPro" id="IPR001633">
    <property type="entry name" value="EAL_dom"/>
</dbReference>
<keyword evidence="4 6" id="KW-1133">Transmembrane helix</keyword>
<dbReference type="Pfam" id="PF17200">
    <property type="entry name" value="sCache_2"/>
    <property type="match status" value="1"/>
</dbReference>
<evidence type="ECO:0000259" key="9">
    <source>
        <dbReference type="PROSITE" id="PS50887"/>
    </source>
</evidence>
<dbReference type="EMBL" id="CP036259">
    <property type="protein sequence ID" value="QDR79448.1"/>
    <property type="molecule type" value="Genomic_DNA"/>
</dbReference>
<feature type="transmembrane region" description="Helical" evidence="6">
    <location>
        <begin position="12"/>
        <end position="33"/>
    </location>
</feature>
<evidence type="ECO:0000259" key="7">
    <source>
        <dbReference type="PROSITE" id="PS50113"/>
    </source>
</evidence>
<dbReference type="PROSITE" id="PS50883">
    <property type="entry name" value="EAL"/>
    <property type="match status" value="1"/>
</dbReference>
<evidence type="ECO:0000313" key="11">
    <source>
        <dbReference type="Proteomes" id="UP000320776"/>
    </source>
</evidence>
<feature type="transmembrane region" description="Helical" evidence="6">
    <location>
        <begin position="193"/>
        <end position="215"/>
    </location>
</feature>
<dbReference type="InterPro" id="IPR000160">
    <property type="entry name" value="GGDEF_dom"/>
</dbReference>
<name>A0A517DQ65_9FIRM</name>
<dbReference type="InterPro" id="IPR000014">
    <property type="entry name" value="PAS"/>
</dbReference>
<dbReference type="InterPro" id="IPR029787">
    <property type="entry name" value="Nucleotide_cyclase"/>
</dbReference>
<dbReference type="SMART" id="SM01049">
    <property type="entry name" value="Cache_2"/>
    <property type="match status" value="1"/>
</dbReference>